<keyword evidence="4 5" id="KW-0418">Kinase</keyword>
<dbReference type="STRING" id="937777.Deipe_3574"/>
<keyword evidence="6" id="KW-0067">ATP-binding</keyword>
<organism evidence="7 8">
    <name type="scientific">Deinococcus peraridilitoris (strain DSM 19664 / LMG 22246 / CIP 109416 / KR-200)</name>
    <dbReference type="NCBI Taxonomy" id="937777"/>
    <lineage>
        <taxon>Bacteria</taxon>
        <taxon>Thermotogati</taxon>
        <taxon>Deinococcota</taxon>
        <taxon>Deinococci</taxon>
        <taxon>Deinococcales</taxon>
        <taxon>Deinococcaceae</taxon>
        <taxon>Deinococcus</taxon>
    </lineage>
</organism>
<dbReference type="Gene3D" id="3.40.50.300">
    <property type="entry name" value="P-loop containing nucleotide triphosphate hydrolases"/>
    <property type="match status" value="1"/>
</dbReference>
<comment type="subcellular location">
    <subcellularLocation>
        <location evidence="6">Cytoplasm</location>
    </subcellularLocation>
</comment>
<protein>
    <recommendedName>
        <fullName evidence="6">Adenylate kinase</fullName>
        <ecNumber evidence="6">2.7.4.3</ecNumber>
    </recommendedName>
</protein>
<dbReference type="GO" id="GO:0005524">
    <property type="term" value="F:ATP binding"/>
    <property type="evidence" value="ECO:0007669"/>
    <property type="project" value="UniProtKB-KW"/>
</dbReference>
<dbReference type="Pfam" id="PF00406">
    <property type="entry name" value="ADK"/>
    <property type="match status" value="1"/>
</dbReference>
<dbReference type="OrthoDB" id="5289927at2"/>
<evidence type="ECO:0000256" key="6">
    <source>
        <dbReference type="RuleBase" id="RU003331"/>
    </source>
</evidence>
<evidence type="ECO:0000256" key="3">
    <source>
        <dbReference type="ARBA" id="ARBA00022741"/>
    </source>
</evidence>
<sequence length="231" mass="25203">MTTPGDPARPASSRGVFLLAGPSSSGKGTVARALLARGLVHSHVSMGQLLRDIVATTRRDRVQRAEVNAELRALLPDGARDPLGEVERCMGAGLLIPNVWTQHLISRQLRESLTLQQGRWLLDGYPRRVVVARHLLTTLQALDLPVLKVVHLNIDAAEQARRSLARRRDDDSPEAIARRWAIYEQEVLPTIAFLRGALPPGTVCDIDASTPGMTVADGERELTARVLSALL</sequence>
<dbReference type="PATRIC" id="fig|937777.3.peg.3584"/>
<proteinExistence type="inferred from homology"/>
<dbReference type="AlphaFoldDB" id="L0A6D0"/>
<evidence type="ECO:0000313" key="7">
    <source>
        <dbReference type="EMBL" id="AFZ69004.1"/>
    </source>
</evidence>
<dbReference type="KEGG" id="dpd:Deipe_3574"/>
<keyword evidence="8" id="KW-1185">Reference proteome</keyword>
<evidence type="ECO:0000256" key="2">
    <source>
        <dbReference type="ARBA" id="ARBA00022727"/>
    </source>
</evidence>
<comment type="catalytic activity">
    <reaction evidence="6">
        <text>AMP + ATP = 2 ADP</text>
        <dbReference type="Rhea" id="RHEA:12973"/>
        <dbReference type="ChEBI" id="CHEBI:30616"/>
        <dbReference type="ChEBI" id="CHEBI:456215"/>
        <dbReference type="ChEBI" id="CHEBI:456216"/>
        <dbReference type="EC" id="2.7.4.3"/>
    </reaction>
</comment>
<comment type="similarity">
    <text evidence="5">Belongs to the adenylate kinase family.</text>
</comment>
<dbReference type="PRINTS" id="PR00094">
    <property type="entry name" value="ADENYLTKNASE"/>
</dbReference>
<dbReference type="HOGENOM" id="CLU_032354_4_1_0"/>
<keyword evidence="3 6" id="KW-0547">Nucleotide-binding</keyword>
<dbReference type="SUPFAM" id="SSF52540">
    <property type="entry name" value="P-loop containing nucleoside triphosphate hydrolases"/>
    <property type="match status" value="1"/>
</dbReference>
<keyword evidence="1 5" id="KW-0808">Transferase</keyword>
<evidence type="ECO:0000256" key="1">
    <source>
        <dbReference type="ARBA" id="ARBA00022679"/>
    </source>
</evidence>
<evidence type="ECO:0000313" key="8">
    <source>
        <dbReference type="Proteomes" id="UP000010467"/>
    </source>
</evidence>
<comment type="subunit">
    <text evidence="6">Monomer.</text>
</comment>
<dbReference type="GO" id="GO:0004017">
    <property type="term" value="F:AMP kinase activity"/>
    <property type="evidence" value="ECO:0007669"/>
    <property type="project" value="UniProtKB-EC"/>
</dbReference>
<accession>L0A6D0</accession>
<dbReference type="RefSeq" id="WP_015237300.1">
    <property type="nucleotide sequence ID" value="NC_019793.1"/>
</dbReference>
<dbReference type="Proteomes" id="UP000010467">
    <property type="component" value="Chromosome"/>
</dbReference>
<dbReference type="PANTHER" id="PTHR23359">
    <property type="entry name" value="NUCLEOTIDE KINASE"/>
    <property type="match status" value="1"/>
</dbReference>
<gene>
    <name evidence="7" type="ordered locus">Deipe_3574</name>
</gene>
<dbReference type="eggNOG" id="COG0563">
    <property type="taxonomic scope" value="Bacteria"/>
</dbReference>
<dbReference type="GO" id="GO:0005737">
    <property type="term" value="C:cytoplasm"/>
    <property type="evidence" value="ECO:0007669"/>
    <property type="project" value="UniProtKB-SubCell"/>
</dbReference>
<evidence type="ECO:0000256" key="5">
    <source>
        <dbReference type="RuleBase" id="RU003330"/>
    </source>
</evidence>
<dbReference type="InterPro" id="IPR000850">
    <property type="entry name" value="Adenylat/UMP-CMP_kin"/>
</dbReference>
<reference evidence="8" key="1">
    <citation type="submission" date="2012-03" db="EMBL/GenBank/DDBJ databases">
        <title>Complete sequence of chromosome of Deinococcus peraridilitoris DSM 19664.</title>
        <authorList>
            <person name="Lucas S."/>
            <person name="Copeland A."/>
            <person name="Lapidus A."/>
            <person name="Glavina del Rio T."/>
            <person name="Dalin E."/>
            <person name="Tice H."/>
            <person name="Bruce D."/>
            <person name="Goodwin L."/>
            <person name="Pitluck S."/>
            <person name="Peters L."/>
            <person name="Mikhailova N."/>
            <person name="Lu M."/>
            <person name="Kyrpides N."/>
            <person name="Mavromatis K."/>
            <person name="Ivanova N."/>
            <person name="Brettin T."/>
            <person name="Detter J.C."/>
            <person name="Han C."/>
            <person name="Larimer F."/>
            <person name="Land M."/>
            <person name="Hauser L."/>
            <person name="Markowitz V."/>
            <person name="Cheng J.-F."/>
            <person name="Hugenholtz P."/>
            <person name="Woyke T."/>
            <person name="Wu D."/>
            <person name="Pukall R."/>
            <person name="Steenblock K."/>
            <person name="Brambilla E."/>
            <person name="Klenk H.-P."/>
            <person name="Eisen J.A."/>
        </authorList>
    </citation>
    <scope>NUCLEOTIDE SEQUENCE [LARGE SCALE GENOMIC DNA]</scope>
    <source>
        <strain evidence="8">DSM 19664 / LMG 22246 / CIP 109416 / KR-200</strain>
    </source>
</reference>
<name>L0A6D0_DEIPD</name>
<dbReference type="InterPro" id="IPR027417">
    <property type="entry name" value="P-loop_NTPase"/>
</dbReference>
<keyword evidence="2" id="KW-0545">Nucleotide biosynthesis</keyword>
<evidence type="ECO:0000256" key="4">
    <source>
        <dbReference type="ARBA" id="ARBA00022777"/>
    </source>
</evidence>
<dbReference type="EMBL" id="CP003382">
    <property type="protein sequence ID" value="AFZ69004.1"/>
    <property type="molecule type" value="Genomic_DNA"/>
</dbReference>
<dbReference type="EC" id="2.7.4.3" evidence="6"/>